<comment type="caution">
    <text evidence="3">The sequence shown here is derived from an EMBL/GenBank/DDBJ whole genome shotgun (WGS) entry which is preliminary data.</text>
</comment>
<sequence>MVILQKQALFQFYFLKSPCLPTGRTVYYKLETTVKEKKTIKKTGFDNEKYLKMQSEHIRERINQFDNKLYLEFGGKLFDDYHASRVLPGFAPDSKLRMLMQLADQAEIVIAISADAIEKNKVRGDLGITYDSDVLRLIDEFRGKGLYVGSVVITQFSGQHSAVMFKKRLENLGIKVYILYYIPGYPGNIPLIVSDEGYGKNDYIETTRPLVVVTAPGPGSGKMATCLSQLYHEHKRGIHAGYAKFETFPIWNLPLKHPVNLAYEAATADLNDINMIDPFHLEAYGETTVNYNRDVEIFPVLNAIFEQIFGESPYKSPTDMGVNMAGNCIIDDEVCREASRQEIIRRYYQAVDGIADGSRTEEEAFKIELLMKQEHITATDRSTVSPALVRSETTGAPAAAMELPDGKVITGKTGDLLGACAALLLNALKELAGIDHDKHIISPSAIEPIQLLKTQYLGSKNPRLHTDEILIALSATAADSEDAKLALAQLPKLHGCQVHSTVMLSEVDRKTFQRLGCDVTCEPKFQ</sequence>
<dbReference type="Gene3D" id="1.20.1570.10">
    <property type="entry name" value="dip2346 domain like"/>
    <property type="match status" value="1"/>
</dbReference>
<feature type="domain" description="DUF1846" evidence="2">
    <location>
        <begin position="380"/>
        <end position="526"/>
    </location>
</feature>
<feature type="domain" description="DUF1846" evidence="1">
    <location>
        <begin position="44"/>
        <end position="373"/>
    </location>
</feature>
<name>A0A9D1XCZ3_9FIRM</name>
<dbReference type="PIRSF" id="PIRSF033132">
    <property type="entry name" value="DUF1846"/>
    <property type="match status" value="1"/>
</dbReference>
<dbReference type="AlphaFoldDB" id="A0A9D1XCZ3"/>
<accession>A0A9D1XCZ3</accession>
<reference evidence="3" key="1">
    <citation type="journal article" date="2021" name="PeerJ">
        <title>Extensive microbial diversity within the chicken gut microbiome revealed by metagenomics and culture.</title>
        <authorList>
            <person name="Gilroy R."/>
            <person name="Ravi A."/>
            <person name="Getino M."/>
            <person name="Pursley I."/>
            <person name="Horton D.L."/>
            <person name="Alikhan N.F."/>
            <person name="Baker D."/>
            <person name="Gharbi K."/>
            <person name="Hall N."/>
            <person name="Watson M."/>
            <person name="Adriaenssens E.M."/>
            <person name="Foster-Nyarko E."/>
            <person name="Jarju S."/>
            <person name="Secka A."/>
            <person name="Antonio M."/>
            <person name="Oren A."/>
            <person name="Chaudhuri R.R."/>
            <person name="La Ragione R."/>
            <person name="Hildebrand F."/>
            <person name="Pallen M.J."/>
        </authorList>
    </citation>
    <scope>NUCLEOTIDE SEQUENCE</scope>
    <source>
        <strain evidence="3">CHK183-1962</strain>
    </source>
</reference>
<dbReference type="Gene3D" id="3.10.630.10">
    <property type="entry name" value="dip2346 domain like"/>
    <property type="match status" value="1"/>
</dbReference>
<evidence type="ECO:0000259" key="1">
    <source>
        <dbReference type="Pfam" id="PF08903"/>
    </source>
</evidence>
<reference evidence="3" key="2">
    <citation type="submission" date="2021-04" db="EMBL/GenBank/DDBJ databases">
        <authorList>
            <person name="Gilroy R."/>
        </authorList>
    </citation>
    <scope>NUCLEOTIDE SEQUENCE</scope>
    <source>
        <strain evidence="3">CHK183-1962</strain>
    </source>
</reference>
<protein>
    <submittedName>
        <fullName evidence="3">DUF1846 domain-containing protein</fullName>
    </submittedName>
</protein>
<dbReference type="EMBL" id="DXEK01000084">
    <property type="protein sequence ID" value="HIX76969.1"/>
    <property type="molecule type" value="Genomic_DNA"/>
</dbReference>
<evidence type="ECO:0000259" key="2">
    <source>
        <dbReference type="Pfam" id="PF20921"/>
    </source>
</evidence>
<dbReference type="InterPro" id="IPR048441">
    <property type="entry name" value="DUF1846_C"/>
</dbReference>
<dbReference type="Gene3D" id="3.40.140.40">
    <property type="entry name" value="Domain of unknown function (DUF1846), C-terminal subdomain"/>
    <property type="match status" value="1"/>
</dbReference>
<dbReference type="Proteomes" id="UP000886890">
    <property type="component" value="Unassembled WGS sequence"/>
</dbReference>
<dbReference type="InterPro" id="IPR048496">
    <property type="entry name" value="DUF1846_N"/>
</dbReference>
<organism evidence="3 4">
    <name type="scientific">Candidatus Fusicatenibacter merdavium</name>
    <dbReference type="NCBI Taxonomy" id="2838600"/>
    <lineage>
        <taxon>Bacteria</taxon>
        <taxon>Bacillati</taxon>
        <taxon>Bacillota</taxon>
        <taxon>Clostridia</taxon>
        <taxon>Lachnospirales</taxon>
        <taxon>Lachnospiraceae</taxon>
        <taxon>Fusicatenibacter</taxon>
    </lineage>
</organism>
<dbReference type="InterPro" id="IPR014999">
    <property type="entry name" value="DUF1846"/>
</dbReference>
<dbReference type="Pfam" id="PF08903">
    <property type="entry name" value="DUF1846"/>
    <property type="match status" value="1"/>
</dbReference>
<proteinExistence type="predicted"/>
<evidence type="ECO:0000313" key="4">
    <source>
        <dbReference type="Proteomes" id="UP000886890"/>
    </source>
</evidence>
<dbReference type="NCBIfam" id="NF010184">
    <property type="entry name" value="PRK13663.1"/>
    <property type="match status" value="1"/>
</dbReference>
<evidence type="ECO:0000313" key="3">
    <source>
        <dbReference type="EMBL" id="HIX76969.1"/>
    </source>
</evidence>
<gene>
    <name evidence="3" type="ORF">H9734_05150</name>
</gene>
<dbReference type="Pfam" id="PF20921">
    <property type="entry name" value="DUF1846_C"/>
    <property type="match status" value="1"/>
</dbReference>